<dbReference type="EC" id="4.2.1.1" evidence="5"/>
<dbReference type="CDD" id="cd03379">
    <property type="entry name" value="beta_CA_cladeD"/>
    <property type="match status" value="1"/>
</dbReference>
<evidence type="ECO:0000256" key="5">
    <source>
        <dbReference type="RuleBase" id="RU003956"/>
    </source>
</evidence>
<comment type="similarity">
    <text evidence="1 5">Belongs to the beta-class carbonic anhydrase family.</text>
</comment>
<dbReference type="InterPro" id="IPR001765">
    <property type="entry name" value="Carbonic_anhydrase"/>
</dbReference>
<dbReference type="SMART" id="SM00947">
    <property type="entry name" value="Pro_CA"/>
    <property type="match status" value="1"/>
</dbReference>
<evidence type="ECO:0000313" key="6">
    <source>
        <dbReference type="EMBL" id="KAF2481237.1"/>
    </source>
</evidence>
<dbReference type="PANTHER" id="PTHR43175">
    <property type="entry name" value="CARBONIC ANHYDRASE"/>
    <property type="match status" value="1"/>
</dbReference>
<organism evidence="6 7">
    <name type="scientific">Neohortaea acidophila</name>
    <dbReference type="NCBI Taxonomy" id="245834"/>
    <lineage>
        <taxon>Eukaryota</taxon>
        <taxon>Fungi</taxon>
        <taxon>Dikarya</taxon>
        <taxon>Ascomycota</taxon>
        <taxon>Pezizomycotina</taxon>
        <taxon>Dothideomycetes</taxon>
        <taxon>Dothideomycetidae</taxon>
        <taxon>Mycosphaerellales</taxon>
        <taxon>Teratosphaeriaceae</taxon>
        <taxon>Neohortaea</taxon>
    </lineage>
</organism>
<name>A0A6A6PPQ3_9PEZI</name>
<dbReference type="AlphaFoldDB" id="A0A6A6PPQ3"/>
<keyword evidence="3 4" id="KW-0862">Zinc</keyword>
<feature type="binding site" evidence="4">
    <location>
        <position position="90"/>
    </location>
    <ligand>
        <name>Zn(2+)</name>
        <dbReference type="ChEBI" id="CHEBI:29105"/>
    </ligand>
</feature>
<dbReference type="InterPro" id="IPR036874">
    <property type="entry name" value="Carbonic_anhydrase_sf"/>
</dbReference>
<reference evidence="6" key="1">
    <citation type="journal article" date="2020" name="Stud. Mycol.">
        <title>101 Dothideomycetes genomes: a test case for predicting lifestyles and emergence of pathogens.</title>
        <authorList>
            <person name="Haridas S."/>
            <person name="Albert R."/>
            <person name="Binder M."/>
            <person name="Bloem J."/>
            <person name="Labutti K."/>
            <person name="Salamov A."/>
            <person name="Andreopoulos B."/>
            <person name="Baker S."/>
            <person name="Barry K."/>
            <person name="Bills G."/>
            <person name="Bluhm B."/>
            <person name="Cannon C."/>
            <person name="Castanera R."/>
            <person name="Culley D."/>
            <person name="Daum C."/>
            <person name="Ezra D."/>
            <person name="Gonzalez J."/>
            <person name="Henrissat B."/>
            <person name="Kuo A."/>
            <person name="Liang C."/>
            <person name="Lipzen A."/>
            <person name="Lutzoni F."/>
            <person name="Magnuson J."/>
            <person name="Mondo S."/>
            <person name="Nolan M."/>
            <person name="Ohm R."/>
            <person name="Pangilinan J."/>
            <person name="Park H.-J."/>
            <person name="Ramirez L."/>
            <person name="Alfaro M."/>
            <person name="Sun H."/>
            <person name="Tritt A."/>
            <person name="Yoshinaga Y."/>
            <person name="Zwiers L.-H."/>
            <person name="Turgeon B."/>
            <person name="Goodwin S."/>
            <person name="Spatafora J."/>
            <person name="Crous P."/>
            <person name="Grigoriev I."/>
        </authorList>
    </citation>
    <scope>NUCLEOTIDE SEQUENCE</scope>
    <source>
        <strain evidence="6">CBS 113389</strain>
    </source>
</reference>
<comment type="catalytic activity">
    <reaction evidence="5">
        <text>hydrogencarbonate + H(+) = CO2 + H2O</text>
        <dbReference type="Rhea" id="RHEA:10748"/>
        <dbReference type="ChEBI" id="CHEBI:15377"/>
        <dbReference type="ChEBI" id="CHEBI:15378"/>
        <dbReference type="ChEBI" id="CHEBI:16526"/>
        <dbReference type="ChEBI" id="CHEBI:17544"/>
        <dbReference type="EC" id="4.2.1.1"/>
    </reaction>
</comment>
<comment type="cofactor">
    <cofactor evidence="4">
        <name>Zn(2+)</name>
        <dbReference type="ChEBI" id="CHEBI:29105"/>
    </cofactor>
    <text evidence="4">Binds 1 zinc ion per subunit.</text>
</comment>
<protein>
    <recommendedName>
        <fullName evidence="5">Carbonic anhydrase</fullName>
        <ecNumber evidence="5">4.2.1.1</ecNumber>
    </recommendedName>
    <alternativeName>
        <fullName evidence="5">Carbonate dehydratase</fullName>
    </alternativeName>
</protein>
<dbReference type="RefSeq" id="XP_033587807.1">
    <property type="nucleotide sequence ID" value="XM_033737434.1"/>
</dbReference>
<dbReference type="EMBL" id="MU001638">
    <property type="protein sequence ID" value="KAF2481237.1"/>
    <property type="molecule type" value="Genomic_DNA"/>
</dbReference>
<dbReference type="Pfam" id="PF00484">
    <property type="entry name" value="Pro_CA"/>
    <property type="match status" value="1"/>
</dbReference>
<feature type="binding site" evidence="4">
    <location>
        <position position="93"/>
    </location>
    <ligand>
        <name>Zn(2+)</name>
        <dbReference type="ChEBI" id="CHEBI:29105"/>
    </ligand>
</feature>
<evidence type="ECO:0000256" key="2">
    <source>
        <dbReference type="ARBA" id="ARBA00022723"/>
    </source>
</evidence>
<dbReference type="GeneID" id="54478436"/>
<comment type="function">
    <text evidence="5">Reversible hydration of carbon dioxide.</text>
</comment>
<dbReference type="SUPFAM" id="SSF53056">
    <property type="entry name" value="beta-carbonic anhydrase, cab"/>
    <property type="match status" value="1"/>
</dbReference>
<keyword evidence="2 4" id="KW-0479">Metal-binding</keyword>
<dbReference type="GO" id="GO:0008270">
    <property type="term" value="F:zinc ion binding"/>
    <property type="evidence" value="ECO:0007669"/>
    <property type="project" value="UniProtKB-UniRule"/>
</dbReference>
<dbReference type="Gene3D" id="3.40.1050.10">
    <property type="entry name" value="Carbonic anhydrase"/>
    <property type="match status" value="1"/>
</dbReference>
<accession>A0A6A6PPQ3</accession>
<keyword evidence="5" id="KW-0456">Lyase</keyword>
<dbReference type="GO" id="GO:0004089">
    <property type="term" value="F:carbonate dehydratase activity"/>
    <property type="evidence" value="ECO:0007669"/>
    <property type="project" value="UniProtKB-UniRule"/>
</dbReference>
<keyword evidence="7" id="KW-1185">Reference proteome</keyword>
<feature type="binding site" evidence="4">
    <location>
        <position position="38"/>
    </location>
    <ligand>
        <name>Zn(2+)</name>
        <dbReference type="ChEBI" id="CHEBI:29105"/>
    </ligand>
</feature>
<evidence type="ECO:0000256" key="1">
    <source>
        <dbReference type="ARBA" id="ARBA00006217"/>
    </source>
</evidence>
<gene>
    <name evidence="6" type="ORF">BDY17DRAFT_325941</name>
</gene>
<evidence type="ECO:0000313" key="7">
    <source>
        <dbReference type="Proteomes" id="UP000799767"/>
    </source>
</evidence>
<evidence type="ECO:0000256" key="4">
    <source>
        <dbReference type="PIRSR" id="PIRSR601765-1"/>
    </source>
</evidence>
<sequence>MATAYEKEIVEANKKYASTYKHGGLELKPKKKAVVITCMDCRLNPAEAYGLDYGDTITLRNGGAMPEDAYRSAVISCIVLGAEEVFLVKHTRCGLLNAPPDNVIHQVMKQRLGVTESKEVDEFVPMSFDDPEQSARAGVEWLRNAPLLPKDVRVTGWVHDTDTGLVKKVVE</sequence>
<dbReference type="Proteomes" id="UP000799767">
    <property type="component" value="Unassembled WGS sequence"/>
</dbReference>
<feature type="binding site" evidence="4">
    <location>
        <position position="40"/>
    </location>
    <ligand>
        <name>Zn(2+)</name>
        <dbReference type="ChEBI" id="CHEBI:29105"/>
    </ligand>
</feature>
<dbReference type="PANTHER" id="PTHR43175:SF3">
    <property type="entry name" value="CARBON DISULFIDE HYDROLASE"/>
    <property type="match status" value="1"/>
</dbReference>
<proteinExistence type="inferred from homology"/>
<dbReference type="OrthoDB" id="10248475at2759"/>
<evidence type="ECO:0000256" key="3">
    <source>
        <dbReference type="ARBA" id="ARBA00022833"/>
    </source>
</evidence>